<dbReference type="Gene3D" id="2.60.120.1440">
    <property type="match status" value="1"/>
</dbReference>
<feature type="transmembrane region" description="Helical" evidence="1">
    <location>
        <begin position="92"/>
        <end position="115"/>
    </location>
</feature>
<evidence type="ECO:0000259" key="3">
    <source>
        <dbReference type="Pfam" id="PF16344"/>
    </source>
</evidence>
<keyword evidence="1" id="KW-1133">Transmembrane helix</keyword>
<dbReference type="Pfam" id="PF16344">
    <property type="entry name" value="FecR_C"/>
    <property type="match status" value="1"/>
</dbReference>
<dbReference type="Proteomes" id="UP000199577">
    <property type="component" value="Unassembled WGS sequence"/>
</dbReference>
<accession>A0A1I1L6E5</accession>
<evidence type="ECO:0000313" key="4">
    <source>
        <dbReference type="EMBL" id="SFC68596.1"/>
    </source>
</evidence>
<evidence type="ECO:0000259" key="2">
    <source>
        <dbReference type="Pfam" id="PF04773"/>
    </source>
</evidence>
<dbReference type="GO" id="GO:0016989">
    <property type="term" value="F:sigma factor antagonist activity"/>
    <property type="evidence" value="ECO:0007669"/>
    <property type="project" value="TreeGrafter"/>
</dbReference>
<keyword evidence="1" id="KW-0472">Membrane</keyword>
<proteinExistence type="predicted"/>
<dbReference type="Pfam" id="PF04773">
    <property type="entry name" value="FecR"/>
    <property type="match status" value="1"/>
</dbReference>
<name>A0A1I1L6E5_9SPHI</name>
<dbReference type="Gene3D" id="3.55.50.30">
    <property type="match status" value="1"/>
</dbReference>
<reference evidence="4 5" key="1">
    <citation type="submission" date="2016-10" db="EMBL/GenBank/DDBJ databases">
        <authorList>
            <person name="de Groot N.N."/>
        </authorList>
    </citation>
    <scope>NUCLEOTIDE SEQUENCE [LARGE SCALE GENOMIC DNA]</scope>
    <source>
        <strain evidence="4 5">DSM 22900</strain>
    </source>
</reference>
<feature type="domain" description="Protein FecR C-terminal" evidence="3">
    <location>
        <begin position="270"/>
        <end position="339"/>
    </location>
</feature>
<organism evidence="4 5">
    <name type="scientific">Parapedobacter composti</name>
    <dbReference type="NCBI Taxonomy" id="623281"/>
    <lineage>
        <taxon>Bacteria</taxon>
        <taxon>Pseudomonadati</taxon>
        <taxon>Bacteroidota</taxon>
        <taxon>Sphingobacteriia</taxon>
        <taxon>Sphingobacteriales</taxon>
        <taxon>Sphingobacteriaceae</taxon>
        <taxon>Parapedobacter</taxon>
    </lineage>
</organism>
<dbReference type="PANTHER" id="PTHR30273:SF2">
    <property type="entry name" value="PROTEIN FECR"/>
    <property type="match status" value="1"/>
</dbReference>
<dbReference type="PANTHER" id="PTHR30273">
    <property type="entry name" value="PERIPLASMIC SIGNAL SENSOR AND SIGMA FACTOR ACTIVATOR FECR-RELATED"/>
    <property type="match status" value="1"/>
</dbReference>
<dbReference type="EMBL" id="FOLL01000019">
    <property type="protein sequence ID" value="SFC68596.1"/>
    <property type="molecule type" value="Genomic_DNA"/>
</dbReference>
<dbReference type="InterPro" id="IPR006860">
    <property type="entry name" value="FecR"/>
</dbReference>
<evidence type="ECO:0000256" key="1">
    <source>
        <dbReference type="SAM" id="Phobius"/>
    </source>
</evidence>
<dbReference type="InterPro" id="IPR012373">
    <property type="entry name" value="Ferrdict_sens_TM"/>
</dbReference>
<dbReference type="PIRSF" id="PIRSF018266">
    <property type="entry name" value="FecR"/>
    <property type="match status" value="1"/>
</dbReference>
<protein>
    <submittedName>
        <fullName evidence="4">Ferric-dicitrate binding protein FerR, regulates iron transport through sigma-19</fullName>
    </submittedName>
</protein>
<gene>
    <name evidence="4" type="ORF">SAMN05421747_11931</name>
</gene>
<dbReference type="OrthoDB" id="1119382at2"/>
<sequence length="340" mass="38588">MERRIDNGLLKRFIAGLCTPEEKELVNQYLQQQAGRRHLEELLRDTWDASDEHRISGGSHESWRHELWSRLTGNEEVPSMRESVKRFGRKAFFRYAAIWALLALIGAGVYLLLWAPQDQPLAGIPQIEKANPYGRRSLFDLGDGTRVYLGAGSKIRFPRAFNGSRREVELEGEAFFEVVRDTKKPFIIHTGEIRTEVLGTSFMVKAFDDGEVEVAVATGKVRVDRYANGKRVQQLGVLTAGQQVIYQDALRSAETSEIPVANLMQWKAGKMVFSGTPFGDMLEEIGRNYNLKFVLEKKQLKHIPITLTLDSHAPFDELLNSLSIYIGFSYEIQGNQIIIK</sequence>
<feature type="domain" description="FecR protein" evidence="2">
    <location>
        <begin position="138"/>
        <end position="222"/>
    </location>
</feature>
<evidence type="ECO:0000313" key="5">
    <source>
        <dbReference type="Proteomes" id="UP000199577"/>
    </source>
</evidence>
<keyword evidence="5" id="KW-1185">Reference proteome</keyword>
<dbReference type="InterPro" id="IPR032508">
    <property type="entry name" value="FecR_C"/>
</dbReference>
<dbReference type="RefSeq" id="WP_090974730.1">
    <property type="nucleotide sequence ID" value="NZ_FOLL01000019.1"/>
</dbReference>
<dbReference type="AlphaFoldDB" id="A0A1I1L6E5"/>
<keyword evidence="1" id="KW-0812">Transmembrane</keyword>
<dbReference type="STRING" id="623281.SAMN05421747_11931"/>